<feature type="region of interest" description="Disordered" evidence="1">
    <location>
        <begin position="69"/>
        <end position="95"/>
    </location>
</feature>
<feature type="compositionally biased region" description="Polar residues" evidence="1">
    <location>
        <begin position="86"/>
        <end position="95"/>
    </location>
</feature>
<dbReference type="EMBL" id="AJZD02000310">
    <property type="protein sequence ID" value="OEF86854.1"/>
    <property type="molecule type" value="Genomic_DNA"/>
</dbReference>
<dbReference type="RefSeq" id="WP_019821557.1">
    <property type="nucleotide sequence ID" value="NZ_AJZD02000310.1"/>
</dbReference>
<dbReference type="Proteomes" id="UP000094802">
    <property type="component" value="Unassembled WGS sequence"/>
</dbReference>
<feature type="chain" id="PRO_5009176223" evidence="2">
    <location>
        <begin position="19"/>
        <end position="95"/>
    </location>
</feature>
<comment type="caution">
    <text evidence="3">The sequence shown here is derived from an EMBL/GenBank/DDBJ whole genome shotgun (WGS) entry which is preliminary data.</text>
</comment>
<evidence type="ECO:0000313" key="4">
    <source>
        <dbReference type="Proteomes" id="UP000094802"/>
    </source>
</evidence>
<organism evidence="3 4">
    <name type="scientific">Vibrio splendidus 12E03</name>
    <dbReference type="NCBI Taxonomy" id="1191305"/>
    <lineage>
        <taxon>Bacteria</taxon>
        <taxon>Pseudomonadati</taxon>
        <taxon>Pseudomonadota</taxon>
        <taxon>Gammaproteobacteria</taxon>
        <taxon>Vibrionales</taxon>
        <taxon>Vibrionaceae</taxon>
        <taxon>Vibrio</taxon>
    </lineage>
</organism>
<feature type="signal peptide" evidence="2">
    <location>
        <begin position="1"/>
        <end position="18"/>
    </location>
</feature>
<evidence type="ECO:0000256" key="2">
    <source>
        <dbReference type="SAM" id="SignalP"/>
    </source>
</evidence>
<dbReference type="AlphaFoldDB" id="A0A1E5FDB5"/>
<keyword evidence="2" id="KW-0732">Signal</keyword>
<gene>
    <name evidence="3" type="ORF">A142_23860</name>
</gene>
<accession>A0A1E5FDB5</accession>
<evidence type="ECO:0000313" key="3">
    <source>
        <dbReference type="EMBL" id="OEF86854.1"/>
    </source>
</evidence>
<evidence type="ECO:0000256" key="1">
    <source>
        <dbReference type="SAM" id="MobiDB-lite"/>
    </source>
</evidence>
<protein>
    <submittedName>
        <fullName evidence="3">Uncharacterized protein</fullName>
    </submittedName>
</protein>
<proteinExistence type="predicted"/>
<name>A0A1E5FDB5_VIBSP</name>
<sequence>MWKINLLFIVVISVTAHAGVLNPECTVDKAVKSAVTNAAVGIGGRCSPKETATDTVKITAKEALPDEGAAGKAVDLATPNKEPQPIRNTTKKIVN</sequence>
<reference evidence="3 4" key="1">
    <citation type="journal article" date="2012" name="Science">
        <title>Ecological populations of bacteria act as socially cohesive units of antibiotic production and resistance.</title>
        <authorList>
            <person name="Cordero O.X."/>
            <person name="Wildschutte H."/>
            <person name="Kirkup B."/>
            <person name="Proehl S."/>
            <person name="Ngo L."/>
            <person name="Hussain F."/>
            <person name="Le Roux F."/>
            <person name="Mincer T."/>
            <person name="Polz M.F."/>
        </authorList>
    </citation>
    <scope>NUCLEOTIDE SEQUENCE [LARGE SCALE GENOMIC DNA]</scope>
    <source>
        <strain evidence="3 4">12E03</strain>
    </source>
</reference>
<dbReference type="OrthoDB" id="5906139at2"/>